<protein>
    <submittedName>
        <fullName evidence="2">Uncharacterized protein</fullName>
    </submittedName>
</protein>
<keyword evidence="3" id="KW-1185">Reference proteome</keyword>
<dbReference type="Proteomes" id="UP000298663">
    <property type="component" value="Unassembled WGS sequence"/>
</dbReference>
<comment type="caution">
    <text evidence="2">The sequence shown here is derived from an EMBL/GenBank/DDBJ whole genome shotgun (WGS) entry which is preliminary data.</text>
</comment>
<dbReference type="EMBL" id="AZBU02000007">
    <property type="protein sequence ID" value="TKR70607.1"/>
    <property type="molecule type" value="Genomic_DNA"/>
</dbReference>
<organism evidence="2 3">
    <name type="scientific">Steinernema carpocapsae</name>
    <name type="common">Entomopathogenic nematode</name>
    <dbReference type="NCBI Taxonomy" id="34508"/>
    <lineage>
        <taxon>Eukaryota</taxon>
        <taxon>Metazoa</taxon>
        <taxon>Ecdysozoa</taxon>
        <taxon>Nematoda</taxon>
        <taxon>Chromadorea</taxon>
        <taxon>Rhabditida</taxon>
        <taxon>Tylenchina</taxon>
        <taxon>Panagrolaimomorpha</taxon>
        <taxon>Strongyloidoidea</taxon>
        <taxon>Steinernematidae</taxon>
        <taxon>Steinernema</taxon>
    </lineage>
</organism>
<keyword evidence="1" id="KW-0472">Membrane</keyword>
<evidence type="ECO:0000256" key="1">
    <source>
        <dbReference type="SAM" id="Phobius"/>
    </source>
</evidence>
<dbReference type="AlphaFoldDB" id="A0A4U5MM94"/>
<proteinExistence type="predicted"/>
<keyword evidence="1" id="KW-1133">Transmembrane helix</keyword>
<accession>A0A4U5MM94</accession>
<reference evidence="2 3" key="1">
    <citation type="journal article" date="2015" name="Genome Biol.">
        <title>Comparative genomics of Steinernema reveals deeply conserved gene regulatory networks.</title>
        <authorList>
            <person name="Dillman A.R."/>
            <person name="Macchietto M."/>
            <person name="Porter C.F."/>
            <person name="Rogers A."/>
            <person name="Williams B."/>
            <person name="Antoshechkin I."/>
            <person name="Lee M.M."/>
            <person name="Goodwin Z."/>
            <person name="Lu X."/>
            <person name="Lewis E.E."/>
            <person name="Goodrich-Blair H."/>
            <person name="Stock S.P."/>
            <person name="Adams B.J."/>
            <person name="Sternberg P.W."/>
            <person name="Mortazavi A."/>
        </authorList>
    </citation>
    <scope>NUCLEOTIDE SEQUENCE [LARGE SCALE GENOMIC DNA]</scope>
    <source>
        <strain evidence="2 3">ALL</strain>
    </source>
</reference>
<reference evidence="2 3" key="2">
    <citation type="journal article" date="2019" name="G3 (Bethesda)">
        <title>Hybrid Assembly of the Genome of the Entomopathogenic Nematode Steinernema carpocapsae Identifies the X-Chromosome.</title>
        <authorList>
            <person name="Serra L."/>
            <person name="Macchietto M."/>
            <person name="Macias-Munoz A."/>
            <person name="McGill C.J."/>
            <person name="Rodriguez I.M."/>
            <person name="Rodriguez B."/>
            <person name="Murad R."/>
            <person name="Mortazavi A."/>
        </authorList>
    </citation>
    <scope>NUCLEOTIDE SEQUENCE [LARGE SCALE GENOMIC DNA]</scope>
    <source>
        <strain evidence="2 3">ALL</strain>
    </source>
</reference>
<keyword evidence="1" id="KW-0812">Transmembrane</keyword>
<name>A0A4U5MM94_STECR</name>
<evidence type="ECO:0000313" key="3">
    <source>
        <dbReference type="Proteomes" id="UP000298663"/>
    </source>
</evidence>
<evidence type="ECO:0000313" key="2">
    <source>
        <dbReference type="EMBL" id="TKR70607.1"/>
    </source>
</evidence>
<sequence length="70" mass="7816">MGNNSQLIDTFAKTVLIVIQLGFIHAIFLLPVLLITTNRFIMLVKRTFETTKTVPVIEEKKTQEVIASGA</sequence>
<feature type="transmembrane region" description="Helical" evidence="1">
    <location>
        <begin position="15"/>
        <end position="36"/>
    </location>
</feature>
<gene>
    <name evidence="2" type="ORF">L596_022612</name>
</gene>